<gene>
    <name evidence="1" type="primary">Dper\GL25401</name>
    <name evidence="1" type="ORF">Dper_GL25401</name>
</gene>
<dbReference type="HOGENOM" id="CLU_1596242_0_0_1"/>
<proteinExistence type="predicted"/>
<keyword evidence="2" id="KW-1185">Reference proteome</keyword>
<dbReference type="EMBL" id="CH479491">
    <property type="protein sequence ID" value="EDW32970.1"/>
    <property type="molecule type" value="Genomic_DNA"/>
</dbReference>
<organism evidence="2">
    <name type="scientific">Drosophila persimilis</name>
    <name type="common">Fruit fly</name>
    <dbReference type="NCBI Taxonomy" id="7234"/>
    <lineage>
        <taxon>Eukaryota</taxon>
        <taxon>Metazoa</taxon>
        <taxon>Ecdysozoa</taxon>
        <taxon>Arthropoda</taxon>
        <taxon>Hexapoda</taxon>
        <taxon>Insecta</taxon>
        <taxon>Pterygota</taxon>
        <taxon>Neoptera</taxon>
        <taxon>Endopterygota</taxon>
        <taxon>Diptera</taxon>
        <taxon>Brachycera</taxon>
        <taxon>Muscomorpha</taxon>
        <taxon>Ephydroidea</taxon>
        <taxon>Drosophilidae</taxon>
        <taxon>Drosophila</taxon>
        <taxon>Sophophora</taxon>
    </lineage>
</organism>
<evidence type="ECO:0000313" key="2">
    <source>
        <dbReference type="Proteomes" id="UP000008744"/>
    </source>
</evidence>
<reference evidence="1 2" key="1">
    <citation type="journal article" date="2007" name="Nature">
        <title>Evolution of genes and genomes on the Drosophila phylogeny.</title>
        <authorList>
            <consortium name="Drosophila 12 Genomes Consortium"/>
            <person name="Clark A.G."/>
            <person name="Eisen M.B."/>
            <person name="Smith D.R."/>
            <person name="Bergman C.M."/>
            <person name="Oliver B."/>
            <person name="Markow T.A."/>
            <person name="Kaufman T.C."/>
            <person name="Kellis M."/>
            <person name="Gelbart W."/>
            <person name="Iyer V.N."/>
            <person name="Pollard D.A."/>
            <person name="Sackton T.B."/>
            <person name="Larracuente A.M."/>
            <person name="Singh N.D."/>
            <person name="Abad J.P."/>
            <person name="Abt D.N."/>
            <person name="Adryan B."/>
            <person name="Aguade M."/>
            <person name="Akashi H."/>
            <person name="Anderson W.W."/>
            <person name="Aquadro C.F."/>
            <person name="Ardell D.H."/>
            <person name="Arguello R."/>
            <person name="Artieri C.G."/>
            <person name="Barbash D.A."/>
            <person name="Barker D."/>
            <person name="Barsanti P."/>
            <person name="Batterham P."/>
            <person name="Batzoglou S."/>
            <person name="Begun D."/>
            <person name="Bhutkar A."/>
            <person name="Blanco E."/>
            <person name="Bosak S.A."/>
            <person name="Bradley R.K."/>
            <person name="Brand A.D."/>
            <person name="Brent M.R."/>
            <person name="Brooks A.N."/>
            <person name="Brown R.H."/>
            <person name="Butlin R.K."/>
            <person name="Caggese C."/>
            <person name="Calvi B.R."/>
            <person name="Bernardo de Carvalho A."/>
            <person name="Caspi A."/>
            <person name="Castrezana S."/>
            <person name="Celniker S.E."/>
            <person name="Chang J.L."/>
            <person name="Chapple C."/>
            <person name="Chatterji S."/>
            <person name="Chinwalla A."/>
            <person name="Civetta A."/>
            <person name="Clifton S.W."/>
            <person name="Comeron J.M."/>
            <person name="Costello J.C."/>
            <person name="Coyne J.A."/>
            <person name="Daub J."/>
            <person name="David R.G."/>
            <person name="Delcher A.L."/>
            <person name="Delehaunty K."/>
            <person name="Do C.B."/>
            <person name="Ebling H."/>
            <person name="Edwards K."/>
            <person name="Eickbush T."/>
            <person name="Evans J.D."/>
            <person name="Filipski A."/>
            <person name="Findeiss S."/>
            <person name="Freyhult E."/>
            <person name="Fulton L."/>
            <person name="Fulton R."/>
            <person name="Garcia A.C."/>
            <person name="Gardiner A."/>
            <person name="Garfield D.A."/>
            <person name="Garvin B.E."/>
            <person name="Gibson G."/>
            <person name="Gilbert D."/>
            <person name="Gnerre S."/>
            <person name="Godfrey J."/>
            <person name="Good R."/>
            <person name="Gotea V."/>
            <person name="Gravely B."/>
            <person name="Greenberg A.J."/>
            <person name="Griffiths-Jones S."/>
            <person name="Gross S."/>
            <person name="Guigo R."/>
            <person name="Gustafson E.A."/>
            <person name="Haerty W."/>
            <person name="Hahn M.W."/>
            <person name="Halligan D.L."/>
            <person name="Halpern A.L."/>
            <person name="Halter G.M."/>
            <person name="Han M.V."/>
            <person name="Heger A."/>
            <person name="Hillier L."/>
            <person name="Hinrichs A.S."/>
            <person name="Holmes I."/>
            <person name="Hoskins R.A."/>
            <person name="Hubisz M.J."/>
            <person name="Hultmark D."/>
            <person name="Huntley M.A."/>
            <person name="Jaffe D.B."/>
            <person name="Jagadeeshan S."/>
            <person name="Jeck W.R."/>
            <person name="Johnson J."/>
            <person name="Jones C.D."/>
            <person name="Jordan W.C."/>
            <person name="Karpen G.H."/>
            <person name="Kataoka E."/>
            <person name="Keightley P.D."/>
            <person name="Kheradpour P."/>
            <person name="Kirkness E.F."/>
            <person name="Koerich L.B."/>
            <person name="Kristiansen K."/>
            <person name="Kudrna D."/>
            <person name="Kulathinal R.J."/>
            <person name="Kumar S."/>
            <person name="Kwok R."/>
            <person name="Lander E."/>
            <person name="Langley C.H."/>
            <person name="Lapoint R."/>
            <person name="Lazzaro B.P."/>
            <person name="Lee S.J."/>
            <person name="Levesque L."/>
            <person name="Li R."/>
            <person name="Lin C.F."/>
            <person name="Lin M.F."/>
            <person name="Lindblad-Toh K."/>
            <person name="Llopart A."/>
            <person name="Long M."/>
            <person name="Low L."/>
            <person name="Lozovsky E."/>
            <person name="Lu J."/>
            <person name="Luo M."/>
            <person name="Machado C.A."/>
            <person name="Makalowski W."/>
            <person name="Marzo M."/>
            <person name="Matsuda M."/>
            <person name="Matzkin L."/>
            <person name="McAllister B."/>
            <person name="McBride C.S."/>
            <person name="McKernan B."/>
            <person name="McKernan K."/>
            <person name="Mendez-Lago M."/>
            <person name="Minx P."/>
            <person name="Mollenhauer M.U."/>
            <person name="Montooth K."/>
            <person name="Mount S.M."/>
            <person name="Mu X."/>
            <person name="Myers E."/>
            <person name="Negre B."/>
            <person name="Newfeld S."/>
            <person name="Nielsen R."/>
            <person name="Noor M.A."/>
            <person name="O'Grady P."/>
            <person name="Pachter L."/>
            <person name="Papaceit M."/>
            <person name="Parisi M.J."/>
            <person name="Parisi M."/>
            <person name="Parts L."/>
            <person name="Pedersen J.S."/>
            <person name="Pesole G."/>
            <person name="Phillippy A.M."/>
            <person name="Ponting C.P."/>
            <person name="Pop M."/>
            <person name="Porcelli D."/>
            <person name="Powell J.R."/>
            <person name="Prohaska S."/>
            <person name="Pruitt K."/>
            <person name="Puig M."/>
            <person name="Quesneville H."/>
            <person name="Ram K.R."/>
            <person name="Rand D."/>
            <person name="Rasmussen M.D."/>
            <person name="Reed L.K."/>
            <person name="Reenan R."/>
            <person name="Reily A."/>
            <person name="Remington K.A."/>
            <person name="Rieger T.T."/>
            <person name="Ritchie M.G."/>
            <person name="Robin C."/>
            <person name="Rogers Y.H."/>
            <person name="Rohde C."/>
            <person name="Rozas J."/>
            <person name="Rubenfield M.J."/>
            <person name="Ruiz A."/>
            <person name="Russo S."/>
            <person name="Salzberg S.L."/>
            <person name="Sanchez-Gracia A."/>
            <person name="Saranga D.J."/>
            <person name="Sato H."/>
            <person name="Schaeffer S.W."/>
            <person name="Schatz M.C."/>
            <person name="Schlenke T."/>
            <person name="Schwartz R."/>
            <person name="Segarra C."/>
            <person name="Singh R.S."/>
            <person name="Sirot L."/>
            <person name="Sirota M."/>
            <person name="Sisneros N.B."/>
            <person name="Smith C.D."/>
            <person name="Smith T.F."/>
            <person name="Spieth J."/>
            <person name="Stage D.E."/>
            <person name="Stark A."/>
            <person name="Stephan W."/>
            <person name="Strausberg R.L."/>
            <person name="Strempel S."/>
            <person name="Sturgill D."/>
            <person name="Sutton G."/>
            <person name="Sutton G.G."/>
            <person name="Tao W."/>
            <person name="Teichmann S."/>
            <person name="Tobari Y.N."/>
            <person name="Tomimura Y."/>
            <person name="Tsolas J.M."/>
            <person name="Valente V.L."/>
            <person name="Venter E."/>
            <person name="Venter J.C."/>
            <person name="Vicario S."/>
            <person name="Vieira F.G."/>
            <person name="Vilella A.J."/>
            <person name="Villasante A."/>
            <person name="Walenz B."/>
            <person name="Wang J."/>
            <person name="Wasserman M."/>
            <person name="Watts T."/>
            <person name="Wilson D."/>
            <person name="Wilson R.K."/>
            <person name="Wing R.A."/>
            <person name="Wolfner M.F."/>
            <person name="Wong A."/>
            <person name="Wong G.K."/>
            <person name="Wu C.I."/>
            <person name="Wu G."/>
            <person name="Yamamoto D."/>
            <person name="Yang H.P."/>
            <person name="Yang S.P."/>
            <person name="Yorke J.A."/>
            <person name="Yoshida K."/>
            <person name="Zdobnov E."/>
            <person name="Zhang P."/>
            <person name="Zhang Y."/>
            <person name="Zimin A.V."/>
            <person name="Baldwin J."/>
            <person name="Abdouelleil A."/>
            <person name="Abdulkadir J."/>
            <person name="Abebe A."/>
            <person name="Abera B."/>
            <person name="Abreu J."/>
            <person name="Acer S.C."/>
            <person name="Aftuck L."/>
            <person name="Alexander A."/>
            <person name="An P."/>
            <person name="Anderson E."/>
            <person name="Anderson S."/>
            <person name="Arachi H."/>
            <person name="Azer M."/>
            <person name="Bachantsang P."/>
            <person name="Barry A."/>
            <person name="Bayul T."/>
            <person name="Berlin A."/>
            <person name="Bessette D."/>
            <person name="Bloom T."/>
            <person name="Blye J."/>
            <person name="Boguslavskiy L."/>
            <person name="Bonnet C."/>
            <person name="Boukhgalter B."/>
            <person name="Bourzgui I."/>
            <person name="Brown A."/>
            <person name="Cahill P."/>
            <person name="Channer S."/>
            <person name="Cheshatsang Y."/>
            <person name="Chuda L."/>
            <person name="Citroen M."/>
            <person name="Collymore A."/>
            <person name="Cooke P."/>
            <person name="Costello M."/>
            <person name="D'Aco K."/>
            <person name="Daza R."/>
            <person name="De Haan G."/>
            <person name="DeGray S."/>
            <person name="DeMaso C."/>
            <person name="Dhargay N."/>
            <person name="Dooley K."/>
            <person name="Dooley E."/>
            <person name="Doricent M."/>
            <person name="Dorje P."/>
            <person name="Dorjee K."/>
            <person name="Dupes A."/>
            <person name="Elong R."/>
            <person name="Falk J."/>
            <person name="Farina A."/>
            <person name="Faro S."/>
            <person name="Ferguson D."/>
            <person name="Fisher S."/>
            <person name="Foley C.D."/>
            <person name="Franke A."/>
            <person name="Friedrich D."/>
            <person name="Gadbois L."/>
            <person name="Gearin G."/>
            <person name="Gearin C.R."/>
            <person name="Giannoukos G."/>
            <person name="Goode T."/>
            <person name="Graham J."/>
            <person name="Grandbois E."/>
            <person name="Grewal S."/>
            <person name="Gyaltsen K."/>
            <person name="Hafez N."/>
            <person name="Hagos B."/>
            <person name="Hall J."/>
            <person name="Henson C."/>
            <person name="Hollinger A."/>
            <person name="Honan T."/>
            <person name="Huard M.D."/>
            <person name="Hughes L."/>
            <person name="Hurhula B."/>
            <person name="Husby M.E."/>
            <person name="Kamat A."/>
            <person name="Kanga B."/>
            <person name="Kashin S."/>
            <person name="Khazanovich D."/>
            <person name="Kisner P."/>
            <person name="Lance K."/>
            <person name="Lara M."/>
            <person name="Lee W."/>
            <person name="Lennon N."/>
            <person name="Letendre F."/>
            <person name="LeVine R."/>
            <person name="Lipovsky A."/>
            <person name="Liu X."/>
            <person name="Liu J."/>
            <person name="Liu S."/>
            <person name="Lokyitsang T."/>
            <person name="Lokyitsang Y."/>
            <person name="Lubonja R."/>
            <person name="Lui A."/>
            <person name="MacDonald P."/>
            <person name="Magnisalis V."/>
            <person name="Maru K."/>
            <person name="Matthews C."/>
            <person name="McCusker W."/>
            <person name="McDonough S."/>
            <person name="Mehta T."/>
            <person name="Meldrim J."/>
            <person name="Meneus L."/>
            <person name="Mihai O."/>
            <person name="Mihalev A."/>
            <person name="Mihova T."/>
            <person name="Mittelman R."/>
            <person name="Mlenga V."/>
            <person name="Montmayeur A."/>
            <person name="Mulrain L."/>
            <person name="Navidi A."/>
            <person name="Naylor J."/>
            <person name="Negash T."/>
            <person name="Nguyen T."/>
            <person name="Nguyen N."/>
            <person name="Nicol R."/>
            <person name="Norbu C."/>
            <person name="Norbu N."/>
            <person name="Novod N."/>
            <person name="O'Neill B."/>
            <person name="Osman S."/>
            <person name="Markiewicz E."/>
            <person name="Oyono O.L."/>
            <person name="Patti C."/>
            <person name="Phunkhang P."/>
            <person name="Pierre F."/>
            <person name="Priest M."/>
            <person name="Raghuraman S."/>
            <person name="Rege F."/>
            <person name="Reyes R."/>
            <person name="Rise C."/>
            <person name="Rogov P."/>
            <person name="Ross K."/>
            <person name="Ryan E."/>
            <person name="Settipalli S."/>
            <person name="Shea T."/>
            <person name="Sherpa N."/>
            <person name="Shi L."/>
            <person name="Shih D."/>
            <person name="Sparrow T."/>
            <person name="Spaulding J."/>
            <person name="Stalker J."/>
            <person name="Stange-Thomann N."/>
            <person name="Stavropoulos S."/>
            <person name="Stone C."/>
            <person name="Strader C."/>
            <person name="Tesfaye S."/>
            <person name="Thomson T."/>
            <person name="Thoulutsang Y."/>
            <person name="Thoulutsang D."/>
            <person name="Topham K."/>
            <person name="Topping I."/>
            <person name="Tsamla T."/>
            <person name="Vassiliev H."/>
            <person name="Vo A."/>
            <person name="Wangchuk T."/>
            <person name="Wangdi T."/>
            <person name="Weiand M."/>
            <person name="Wilkinson J."/>
            <person name="Wilson A."/>
            <person name="Yadav S."/>
            <person name="Young G."/>
            <person name="Yu Q."/>
            <person name="Zembek L."/>
            <person name="Zhong D."/>
            <person name="Zimmer A."/>
            <person name="Zwirko Z."/>
            <person name="Jaffe D.B."/>
            <person name="Alvarez P."/>
            <person name="Brockman W."/>
            <person name="Butler J."/>
            <person name="Chin C."/>
            <person name="Gnerre S."/>
            <person name="Grabherr M."/>
            <person name="Kleber M."/>
            <person name="Mauceli E."/>
            <person name="MacCallum I."/>
        </authorList>
    </citation>
    <scope>NUCLEOTIDE SEQUENCE [LARGE SCALE GENOMIC DNA]</scope>
    <source>
        <strain evidence="2">MSH-3 / Tucson 14011-0111.49</strain>
    </source>
</reference>
<protein>
    <submittedName>
        <fullName evidence="1">GL25401</fullName>
    </submittedName>
</protein>
<sequence length="167" mass="19551">MKCDTVCDTQRKKRFNGIFKQMPPENWLQSRSSHSAASLRRCYCAFVLFTGVNEDFGSGVRDKSKDYHRLLDELPEAHGETPQIDLKRNKIFLKRLDEIGWLDSLSGDSMNAYHRKIWDTDSRSLDTLTVHQLLSICRVQRHPIPTRLHGLDLMSYRRLILDLKKYV</sequence>
<name>B4HCX4_DROPE</name>
<dbReference type="AlphaFoldDB" id="B4HCX4"/>
<evidence type="ECO:0000313" key="1">
    <source>
        <dbReference type="EMBL" id="EDW32970.1"/>
    </source>
</evidence>
<accession>B4HCX4</accession>
<dbReference type="Proteomes" id="UP000008744">
    <property type="component" value="Unassembled WGS sequence"/>
</dbReference>